<feature type="compositionally biased region" description="Basic and acidic residues" evidence="2">
    <location>
        <begin position="1152"/>
        <end position="1162"/>
    </location>
</feature>
<protein>
    <recommendedName>
        <fullName evidence="5">BZIP domain-containing protein</fullName>
    </recommendedName>
</protein>
<feature type="compositionally biased region" description="Pro residues" evidence="2">
    <location>
        <begin position="168"/>
        <end position="178"/>
    </location>
</feature>
<feature type="coiled-coil region" evidence="1">
    <location>
        <begin position="1332"/>
        <end position="1359"/>
    </location>
</feature>
<evidence type="ECO:0000256" key="2">
    <source>
        <dbReference type="SAM" id="MobiDB-lite"/>
    </source>
</evidence>
<keyword evidence="4" id="KW-1185">Reference proteome</keyword>
<feature type="compositionally biased region" description="Basic residues" evidence="2">
    <location>
        <begin position="424"/>
        <end position="435"/>
    </location>
</feature>
<feature type="compositionally biased region" description="Polar residues" evidence="2">
    <location>
        <begin position="296"/>
        <end position="306"/>
    </location>
</feature>
<accession>A0AAW0D7J2</accession>
<comment type="caution">
    <text evidence="3">The sequence shown here is derived from an EMBL/GenBank/DDBJ whole genome shotgun (WGS) entry which is preliminary data.</text>
</comment>
<reference evidence="3 4" key="1">
    <citation type="submission" date="2024-01" db="EMBL/GenBank/DDBJ databases">
        <title>A draft genome for a cacao thread blight-causing isolate of Paramarasmius palmivorus.</title>
        <authorList>
            <person name="Baruah I.K."/>
            <person name="Bukari Y."/>
            <person name="Amoako-Attah I."/>
            <person name="Meinhardt L.W."/>
            <person name="Bailey B.A."/>
            <person name="Cohen S.P."/>
        </authorList>
    </citation>
    <scope>NUCLEOTIDE SEQUENCE [LARGE SCALE GENOMIC DNA]</scope>
    <source>
        <strain evidence="3 4">GH-12</strain>
    </source>
</reference>
<evidence type="ECO:0008006" key="5">
    <source>
        <dbReference type="Google" id="ProtNLM"/>
    </source>
</evidence>
<dbReference type="EMBL" id="JAYKXP010000021">
    <property type="protein sequence ID" value="KAK7047112.1"/>
    <property type="molecule type" value="Genomic_DNA"/>
</dbReference>
<feature type="region of interest" description="Disordered" evidence="2">
    <location>
        <begin position="424"/>
        <end position="446"/>
    </location>
</feature>
<feature type="region of interest" description="Disordered" evidence="2">
    <location>
        <begin position="162"/>
        <end position="182"/>
    </location>
</feature>
<organism evidence="3 4">
    <name type="scientific">Paramarasmius palmivorus</name>
    <dbReference type="NCBI Taxonomy" id="297713"/>
    <lineage>
        <taxon>Eukaryota</taxon>
        <taxon>Fungi</taxon>
        <taxon>Dikarya</taxon>
        <taxon>Basidiomycota</taxon>
        <taxon>Agaricomycotina</taxon>
        <taxon>Agaricomycetes</taxon>
        <taxon>Agaricomycetidae</taxon>
        <taxon>Agaricales</taxon>
        <taxon>Marasmiineae</taxon>
        <taxon>Marasmiaceae</taxon>
        <taxon>Paramarasmius</taxon>
    </lineage>
</organism>
<feature type="region of interest" description="Disordered" evidence="2">
    <location>
        <begin position="281"/>
        <end position="306"/>
    </location>
</feature>
<feature type="region of interest" description="Disordered" evidence="2">
    <location>
        <begin position="319"/>
        <end position="375"/>
    </location>
</feature>
<proteinExistence type="predicted"/>
<keyword evidence="1" id="KW-0175">Coiled coil</keyword>
<feature type="compositionally biased region" description="Low complexity" evidence="2">
    <location>
        <begin position="524"/>
        <end position="540"/>
    </location>
</feature>
<gene>
    <name evidence="3" type="ORF">VNI00_006777</name>
</gene>
<evidence type="ECO:0000313" key="3">
    <source>
        <dbReference type="EMBL" id="KAK7047112.1"/>
    </source>
</evidence>
<feature type="compositionally biased region" description="Polar residues" evidence="2">
    <location>
        <begin position="345"/>
        <end position="362"/>
    </location>
</feature>
<feature type="region of interest" description="Disordered" evidence="2">
    <location>
        <begin position="75"/>
        <end position="103"/>
    </location>
</feature>
<feature type="region of interest" description="Disordered" evidence="2">
    <location>
        <begin position="514"/>
        <end position="589"/>
    </location>
</feature>
<feature type="compositionally biased region" description="Polar residues" evidence="2">
    <location>
        <begin position="1217"/>
        <end position="1226"/>
    </location>
</feature>
<evidence type="ECO:0000256" key="1">
    <source>
        <dbReference type="SAM" id="Coils"/>
    </source>
</evidence>
<feature type="compositionally biased region" description="Acidic residues" evidence="2">
    <location>
        <begin position="1136"/>
        <end position="1151"/>
    </location>
</feature>
<evidence type="ECO:0000313" key="4">
    <source>
        <dbReference type="Proteomes" id="UP001383192"/>
    </source>
</evidence>
<feature type="region of interest" description="Disordered" evidence="2">
    <location>
        <begin position="1126"/>
        <end position="1226"/>
    </location>
</feature>
<feature type="compositionally biased region" description="Basic and acidic residues" evidence="2">
    <location>
        <begin position="1181"/>
        <end position="1202"/>
    </location>
</feature>
<name>A0AAW0D7J2_9AGAR</name>
<dbReference type="Proteomes" id="UP001383192">
    <property type="component" value="Unassembled WGS sequence"/>
</dbReference>
<sequence length="1363" mass="152514">MSLAFYQEQRYDLKGQDEVEFLRTLGHTDKEIFETLIPIRKKGRRRWCNRTSAKKSYERSRLENKEQFRLRSAAQRAKISGMDSDEKEYRQRKKRAQQQAWRERNREKLALKASLRRANNNIWILQPVRYNDKAMHIFLPINPLFSRANLCVDLQDDAMAINDYDPESPLPPSDPPSPSSDDLLFNVTPLQPRFSPKLPRNWRDFRTAHQYKPARALFRQWISPQTARISTVEPGPPIKASKSRKVPIVYSFQQNEYREPDHTEATRFMAIVKDYVLRDGSRKKGHENDEPPDASHATNTTTSSPTSFVSMAQTETLDTASIHPSPHQLAKRSSEKRIPARAQAKTANDSTTIPPSQGTALGQANKRDSARANARNYYKRNRVRLLAKAAEYRQKKRVQLSMCSDEERETHLEERRRRQRIFMHGKKPTSKKKGKGPTSELSEAREKRRLLRIQRTKTSNRAIELKEGIGELSTSQGPTTAQTKLLEELQKKESDVSRLQKDIDELTSKITRLEDGAESNGHNSVLLSTFSTSPTPASSLKTSQIDPISKRGLPAAEDSDVVSKRRRTTSRNEAPTPLESMQYEDSPSLRLPDDVATVTYPSNVSMIGTTDGDQYNGYNFVDPQTRYQPQFFEYGPDDLPTRGLASLAWSDELSPSTLSRASSNVADPAQALSFGYQLDSRIHPAYIADGDSAGYNYLPPHTGFVDAKQPSFGSESSGIGCSGISPPLNLSSGLVPVGASFSGYEMAPSRASQSSAERYVAFGTSYLGYEMAPTSRAASQSSAESHVAFGTSYLGYEIASTPRGSAENDIAFGPVAPSMPFDPDHHKSEAVLPANILSQPAFTTQDDILQPGAGPLYSIKHDHFPAADKRQDACQESAIVDKALGADSNSAVIGQKLTLEEVKERLKVFEDHPQYPWLNDPSDSWSMAIDLGVSKKGEPQGLPTTVSGIPLRTLMEQLLRSPDVKANPDGSLPLSLLLERGMEYWEKAVRLDKKADEKLYIQKPGQSDRAYNTEMTVAVHETCKAAIRAGGNPAEFTFGYKLREWVRKDARYGRMAGLLSVEFALLALTTSNGLLKCIYHHHSGKDFSKQDQNAVDNYNKILDKRAAVQKEREAILAFVTGQQGVDNINGGNSMDGGEDGEGEDEGEDEEEEGKKDEKEIKLPKIPALPTSLITGTPEQALRPRKDKKDAEAQANADSEKQLTKKTKKKGGGGQQKSSDNAQTQLQLTRRKKGYGDCGCRMEDLLSGFLLWKSQSVYSPTLGYRETYATNQLQPLPRTFLLDALDCHLGQKLTECFGYVLVEKKSETRYGESEWIYVENRPEWILTKAIDRLTMTRDEIVAARREKEQTQRLLDEAEDDQPLN</sequence>